<evidence type="ECO:0000313" key="16">
    <source>
        <dbReference type="Proteomes" id="UP000289316"/>
    </source>
</evidence>
<feature type="domain" description="Histidine kinase" evidence="12">
    <location>
        <begin position="126"/>
        <end position="325"/>
    </location>
</feature>
<evidence type="ECO:0000256" key="4">
    <source>
        <dbReference type="ARBA" id="ARBA00022475"/>
    </source>
</evidence>
<evidence type="ECO:0000313" key="17">
    <source>
        <dbReference type="Proteomes" id="UP000306855"/>
    </source>
</evidence>
<sequence length="326" mass="37700">MKQVLKLTKAFIWEHKATYLVWVLLLGTQSLTLYLYDQTQVILGDTLLFSCLIIFSYTLVAFDRWQKKLRQLQLLQTNFSHELLPSSTSQVEILYQQIAEELEQKLVAELEHSRLKKQEMLEDFGIWLHQVKTPVSALDLLIQAQGNDPKMRAELFKVNEYLQLMLNYLRQQLDNSDLVFEQVALDKVIKEVLKKYALFFAQKGLRVEFIDLDTTTVTTDKKWLIFILEQLIFNAIKYTNTGTITFIFNGDHLAIKDTGIGIQSQDIPRVFEKGFTGYNGRQDQRASGLGLYLSQKVALKLGCKLELTSKVGQGTTVKIYFPKHYK</sequence>
<dbReference type="InterPro" id="IPR005467">
    <property type="entry name" value="His_kinase_dom"/>
</dbReference>
<evidence type="ECO:0000256" key="9">
    <source>
        <dbReference type="ARBA" id="ARBA00023012"/>
    </source>
</evidence>
<dbReference type="RefSeq" id="WP_004047656.1">
    <property type="nucleotide sequence ID" value="NZ_AP025728.1"/>
</dbReference>
<dbReference type="SMART" id="SM00387">
    <property type="entry name" value="HATPase_c"/>
    <property type="match status" value="1"/>
</dbReference>
<gene>
    <name evidence="14" type="ORF">D6C19_04540</name>
    <name evidence="15" type="ORF">E5340_08965</name>
    <name evidence="13" type="ORF">FEE40_08890</name>
</gene>
<dbReference type="Pfam" id="PF02518">
    <property type="entry name" value="HATPase_c"/>
    <property type="match status" value="1"/>
</dbReference>
<feature type="transmembrane region" description="Helical" evidence="11">
    <location>
        <begin position="20"/>
        <end position="36"/>
    </location>
</feature>
<dbReference type="PANTHER" id="PTHR45453:SF2">
    <property type="entry name" value="HISTIDINE KINASE"/>
    <property type="match status" value="1"/>
</dbReference>
<keyword evidence="9" id="KW-0902">Two-component regulatory system</keyword>
<dbReference type="AlphaFoldDB" id="A0A4Q2AVC0"/>
<dbReference type="GO" id="GO:0016036">
    <property type="term" value="P:cellular response to phosphate starvation"/>
    <property type="evidence" value="ECO:0007669"/>
    <property type="project" value="TreeGrafter"/>
</dbReference>
<organism evidence="14 16">
    <name type="scientific">Ligilactobacillus murinus</name>
    <dbReference type="NCBI Taxonomy" id="1622"/>
    <lineage>
        <taxon>Bacteria</taxon>
        <taxon>Bacillati</taxon>
        <taxon>Bacillota</taxon>
        <taxon>Bacilli</taxon>
        <taxon>Lactobacillales</taxon>
        <taxon>Lactobacillaceae</taxon>
        <taxon>Ligilactobacillus</taxon>
    </lineage>
</organism>
<evidence type="ECO:0000256" key="11">
    <source>
        <dbReference type="SAM" id="Phobius"/>
    </source>
</evidence>
<accession>A0A4Q2AVC0</accession>
<keyword evidence="8 11" id="KW-1133">Transmembrane helix</keyword>
<reference evidence="13 18" key="2">
    <citation type="journal article" date="2019" name="Nat. Med.">
        <title>Preventing dysbiosis of the neonatal mouse intestinal microbiome protects against late-onset sepsis.</title>
        <authorList>
            <person name="Singer J.R."/>
            <person name="Blosser E.G."/>
            <person name="Zindl C.L."/>
            <person name="Silberger D.J."/>
            <person name="Conlan S."/>
            <person name="Laufer V.A."/>
            <person name="DiToro D."/>
            <person name="Deming C."/>
            <person name="Kumar R."/>
            <person name="Morrow C.D."/>
            <person name="Segre J.A."/>
            <person name="Gray M.J."/>
            <person name="Randolph D.A."/>
            <person name="Weaver C.T."/>
        </authorList>
    </citation>
    <scope>NUCLEOTIDE SEQUENCE [LARGE SCALE GENOMIC DNA]</scope>
    <source>
        <strain evidence="13 18">V10</strain>
    </source>
</reference>
<keyword evidence="7 14" id="KW-0418">Kinase</keyword>
<dbReference type="EC" id="2.7.13.3" evidence="3"/>
<evidence type="ECO:0000313" key="13">
    <source>
        <dbReference type="EMBL" id="QIA90258.1"/>
    </source>
</evidence>
<dbReference type="Proteomes" id="UP000463931">
    <property type="component" value="Chromosome"/>
</dbReference>
<dbReference type="GO" id="GO:0004721">
    <property type="term" value="F:phosphoprotein phosphatase activity"/>
    <property type="evidence" value="ECO:0007669"/>
    <property type="project" value="TreeGrafter"/>
</dbReference>
<evidence type="ECO:0000256" key="1">
    <source>
        <dbReference type="ARBA" id="ARBA00000085"/>
    </source>
</evidence>
<protein>
    <recommendedName>
        <fullName evidence="3">histidine kinase</fullName>
        <ecNumber evidence="3">2.7.13.3</ecNumber>
    </recommendedName>
</protein>
<dbReference type="PRINTS" id="PR00344">
    <property type="entry name" value="BCTRLSENSOR"/>
</dbReference>
<dbReference type="GO" id="GO:0000155">
    <property type="term" value="F:phosphorelay sensor kinase activity"/>
    <property type="evidence" value="ECO:0007669"/>
    <property type="project" value="TreeGrafter"/>
</dbReference>
<evidence type="ECO:0000256" key="10">
    <source>
        <dbReference type="ARBA" id="ARBA00023136"/>
    </source>
</evidence>
<dbReference type="InterPro" id="IPR036890">
    <property type="entry name" value="HATPase_C_sf"/>
</dbReference>
<keyword evidence="6 11" id="KW-0812">Transmembrane</keyword>
<evidence type="ECO:0000256" key="3">
    <source>
        <dbReference type="ARBA" id="ARBA00012438"/>
    </source>
</evidence>
<evidence type="ECO:0000259" key="12">
    <source>
        <dbReference type="PROSITE" id="PS50109"/>
    </source>
</evidence>
<dbReference type="PROSITE" id="PS50109">
    <property type="entry name" value="HIS_KIN"/>
    <property type="match status" value="1"/>
</dbReference>
<evidence type="ECO:0000313" key="18">
    <source>
        <dbReference type="Proteomes" id="UP000463931"/>
    </source>
</evidence>
<evidence type="ECO:0000256" key="8">
    <source>
        <dbReference type="ARBA" id="ARBA00022989"/>
    </source>
</evidence>
<proteinExistence type="predicted"/>
<dbReference type="SUPFAM" id="SSF55874">
    <property type="entry name" value="ATPase domain of HSP90 chaperone/DNA topoisomerase II/histidine kinase"/>
    <property type="match status" value="1"/>
</dbReference>
<keyword evidence="10 11" id="KW-0472">Membrane</keyword>
<dbReference type="Gene3D" id="3.30.565.10">
    <property type="entry name" value="Histidine kinase-like ATPase, C-terminal domain"/>
    <property type="match status" value="1"/>
</dbReference>
<reference evidence="15 17" key="3">
    <citation type="submission" date="2019-04" db="EMBL/GenBank/DDBJ databases">
        <title>Microbes associate with the intestines of laboratory mice.</title>
        <authorList>
            <person name="Navarre W."/>
            <person name="Wong E."/>
            <person name="Huang K."/>
            <person name="Tropini C."/>
            <person name="Ng K."/>
            <person name="Yu B."/>
        </authorList>
    </citation>
    <scope>NUCLEOTIDE SEQUENCE [LARGE SCALE GENOMIC DNA]</scope>
    <source>
        <strain evidence="15 17">NM26_J9</strain>
    </source>
</reference>
<dbReference type="GO" id="GO:0005886">
    <property type="term" value="C:plasma membrane"/>
    <property type="evidence" value="ECO:0007669"/>
    <property type="project" value="UniProtKB-SubCell"/>
</dbReference>
<dbReference type="Proteomes" id="UP000306855">
    <property type="component" value="Unassembled WGS sequence"/>
</dbReference>
<comment type="catalytic activity">
    <reaction evidence="1">
        <text>ATP + protein L-histidine = ADP + protein N-phospho-L-histidine.</text>
        <dbReference type="EC" id="2.7.13.3"/>
    </reaction>
</comment>
<dbReference type="PANTHER" id="PTHR45453">
    <property type="entry name" value="PHOSPHATE REGULON SENSOR PROTEIN PHOR"/>
    <property type="match status" value="1"/>
</dbReference>
<dbReference type="OrthoDB" id="9780487at2"/>
<comment type="subcellular location">
    <subcellularLocation>
        <location evidence="2">Cell membrane</location>
        <topology evidence="2">Multi-pass membrane protein</topology>
    </subcellularLocation>
</comment>
<evidence type="ECO:0000256" key="5">
    <source>
        <dbReference type="ARBA" id="ARBA00022679"/>
    </source>
</evidence>
<dbReference type="InterPro" id="IPR050351">
    <property type="entry name" value="BphY/WalK/GraS-like"/>
</dbReference>
<evidence type="ECO:0000256" key="7">
    <source>
        <dbReference type="ARBA" id="ARBA00022777"/>
    </source>
</evidence>
<evidence type="ECO:0000256" key="2">
    <source>
        <dbReference type="ARBA" id="ARBA00004651"/>
    </source>
</evidence>
<dbReference type="InterPro" id="IPR004358">
    <property type="entry name" value="Sig_transdc_His_kin-like_C"/>
</dbReference>
<keyword evidence="5" id="KW-0808">Transferase</keyword>
<dbReference type="EMBL" id="QZFR01000024">
    <property type="protein sequence ID" value="RXV74652.1"/>
    <property type="molecule type" value="Genomic_DNA"/>
</dbReference>
<keyword evidence="4" id="KW-1003">Cell membrane</keyword>
<feature type="transmembrane region" description="Helical" evidence="11">
    <location>
        <begin position="42"/>
        <end position="62"/>
    </location>
</feature>
<evidence type="ECO:0000256" key="6">
    <source>
        <dbReference type="ARBA" id="ARBA00022692"/>
    </source>
</evidence>
<reference evidence="14 16" key="1">
    <citation type="submission" date="2018-09" db="EMBL/GenBank/DDBJ databases">
        <title>Murine metabolic-syndrome-specific gut microbial biobank.</title>
        <authorList>
            <person name="Liu C."/>
        </authorList>
    </citation>
    <scope>NUCLEOTIDE SEQUENCE [LARGE SCALE GENOMIC DNA]</scope>
    <source>
        <strain evidence="14 16">C-30</strain>
    </source>
</reference>
<evidence type="ECO:0000313" key="15">
    <source>
        <dbReference type="EMBL" id="TGY54015.1"/>
    </source>
</evidence>
<evidence type="ECO:0000313" key="14">
    <source>
        <dbReference type="EMBL" id="RXV74652.1"/>
    </source>
</evidence>
<dbReference type="EMBL" id="SRYK01000053">
    <property type="protein sequence ID" value="TGY54015.1"/>
    <property type="molecule type" value="Genomic_DNA"/>
</dbReference>
<dbReference type="InterPro" id="IPR003594">
    <property type="entry name" value="HATPase_dom"/>
</dbReference>
<dbReference type="Proteomes" id="UP000289316">
    <property type="component" value="Unassembled WGS sequence"/>
</dbReference>
<name>A0A4Q2AVC0_9LACO</name>
<dbReference type="EMBL" id="CP040852">
    <property type="protein sequence ID" value="QIA90258.1"/>
    <property type="molecule type" value="Genomic_DNA"/>
</dbReference>